<dbReference type="AlphaFoldDB" id="A0A2P2LS09"/>
<dbReference type="EMBL" id="GGEC01040281">
    <property type="protein sequence ID" value="MBX20765.1"/>
    <property type="molecule type" value="Transcribed_RNA"/>
</dbReference>
<accession>A0A2P2LS09</accession>
<proteinExistence type="predicted"/>
<name>A0A2P2LS09_RHIMU</name>
<evidence type="ECO:0000313" key="1">
    <source>
        <dbReference type="EMBL" id="MBX20765.1"/>
    </source>
</evidence>
<reference evidence="1" key="1">
    <citation type="submission" date="2018-02" db="EMBL/GenBank/DDBJ databases">
        <title>Rhizophora mucronata_Transcriptome.</title>
        <authorList>
            <person name="Meera S.P."/>
            <person name="Sreeshan A."/>
            <person name="Augustine A."/>
        </authorList>
    </citation>
    <scope>NUCLEOTIDE SEQUENCE</scope>
    <source>
        <tissue evidence="1">Leaf</tissue>
    </source>
</reference>
<sequence length="103" mass="12216">MANGQHNDENQGNQDTQHYQLYFHVLQPHLPPHLGALLPKILCLQQHNNGQAALARSKVPTKDKYRIWRRPMDKRKHTKLPEKTSRYLDEWKECGNRSFRFSL</sequence>
<protein>
    <submittedName>
        <fullName evidence="1">Putative vesicle-associated membrane protein 726</fullName>
    </submittedName>
</protein>
<organism evidence="1">
    <name type="scientific">Rhizophora mucronata</name>
    <name type="common">Asiatic mangrove</name>
    <dbReference type="NCBI Taxonomy" id="61149"/>
    <lineage>
        <taxon>Eukaryota</taxon>
        <taxon>Viridiplantae</taxon>
        <taxon>Streptophyta</taxon>
        <taxon>Embryophyta</taxon>
        <taxon>Tracheophyta</taxon>
        <taxon>Spermatophyta</taxon>
        <taxon>Magnoliopsida</taxon>
        <taxon>eudicotyledons</taxon>
        <taxon>Gunneridae</taxon>
        <taxon>Pentapetalae</taxon>
        <taxon>rosids</taxon>
        <taxon>fabids</taxon>
        <taxon>Malpighiales</taxon>
        <taxon>Rhizophoraceae</taxon>
        <taxon>Rhizophora</taxon>
    </lineage>
</organism>